<dbReference type="GO" id="GO:0005739">
    <property type="term" value="C:mitochondrion"/>
    <property type="evidence" value="ECO:0007669"/>
    <property type="project" value="UniProtKB-ARBA"/>
</dbReference>
<dbReference type="InterPro" id="IPR027434">
    <property type="entry name" value="Homing_endonucl"/>
</dbReference>
<geneLocation type="mitochondrion" evidence="3"/>
<name>A0A0A0MZK8_FLAVE</name>
<dbReference type="InterPro" id="IPR051289">
    <property type="entry name" value="LAGLIDADG_Endonuclease"/>
</dbReference>
<organism evidence="3">
    <name type="scientific">Flammulina velutipes</name>
    <name type="common">Agaricus velutipes</name>
    <dbReference type="NCBI Taxonomy" id="38945"/>
    <lineage>
        <taxon>Eukaryota</taxon>
        <taxon>Fungi</taxon>
        <taxon>Dikarya</taxon>
        <taxon>Basidiomycota</taxon>
        <taxon>Agaricomycotina</taxon>
        <taxon>Agaricomycetes</taxon>
        <taxon>Agaricomycetidae</taxon>
        <taxon>Agaricales</taxon>
        <taxon>Marasmiineae</taxon>
        <taxon>Physalacriaceae</taxon>
        <taxon>Flammulina</taxon>
    </lineage>
</organism>
<dbReference type="Gene3D" id="3.10.28.10">
    <property type="entry name" value="Homing endonucleases"/>
    <property type="match status" value="1"/>
</dbReference>
<evidence type="ECO:0000313" key="3">
    <source>
        <dbReference type="EMBL" id="AEF33884.1"/>
    </source>
</evidence>
<dbReference type="PANTHER" id="PTHR36181:SF6">
    <property type="entry name" value="INTRON-ENCODED LAGLIDADG ENDONUCLEASE FAMILY PROTEIN"/>
    <property type="match status" value="1"/>
</dbReference>
<feature type="domain" description="Homing endonuclease LAGLIDADG" evidence="2">
    <location>
        <begin position="1"/>
        <end position="63"/>
    </location>
</feature>
<gene>
    <name evidence="3" type="primary">oi2cox1</name>
</gene>
<dbReference type="InterPro" id="IPR004860">
    <property type="entry name" value="LAGLIDADG_dom"/>
</dbReference>
<accession>A0A0A0MZK8</accession>
<dbReference type="EMBL" id="JF799107">
    <property type="protein sequence ID" value="AEF33884.1"/>
    <property type="molecule type" value="Genomic_DNA"/>
</dbReference>
<proteinExistence type="predicted"/>
<evidence type="ECO:0000256" key="1">
    <source>
        <dbReference type="ARBA" id="ARBA00002670"/>
    </source>
</evidence>
<reference evidence="3" key="1">
    <citation type="journal article" date="2014" name="PLoS ONE">
        <title>Whole genome and global gene expression analyses of the model mushroom Flammulina velutipes reveal a high capacity for lignocellulose degradation.</title>
        <authorList>
            <person name="Park Y.J."/>
            <person name="Baek J.H."/>
            <person name="Lee S."/>
            <person name="Kim C."/>
            <person name="Rhee H."/>
            <person name="Kim H."/>
            <person name="Seo J.S."/>
            <person name="Park H.R."/>
            <person name="Yoon D.E."/>
            <person name="Nam J.Y."/>
            <person name="Kim H.I."/>
            <person name="Kim J.G."/>
            <person name="Yoon H."/>
            <person name="Kang H.W."/>
            <person name="Cho J.Y."/>
            <person name="Song E.S."/>
            <person name="Sung G.H."/>
            <person name="Yoo Y.B."/>
            <person name="Lee C.S."/>
            <person name="Lee B.M."/>
            <person name="Kong W.S."/>
        </authorList>
    </citation>
    <scope>NUCLEOTIDE SEQUENCE</scope>
</reference>
<dbReference type="SUPFAM" id="SSF55608">
    <property type="entry name" value="Homing endonucleases"/>
    <property type="match status" value="1"/>
</dbReference>
<dbReference type="GO" id="GO:0004519">
    <property type="term" value="F:endonuclease activity"/>
    <property type="evidence" value="ECO:0007669"/>
    <property type="project" value="InterPro"/>
</dbReference>
<sequence>MSKIGLFLGVTVYSRSRIIKDKIFYSFIIMTHNKISNLKVCEYFYNFPLLSSKYLDYKDWKDILELQNNNLNTTSYLDKAINMRKDFNSTRTTYVWNHLNNCYFFVKRKK</sequence>
<dbReference type="PANTHER" id="PTHR36181">
    <property type="entry name" value="INTRON-ENCODED ENDONUCLEASE AI3-RELATED"/>
    <property type="match status" value="1"/>
</dbReference>
<comment type="function">
    <text evidence="1">Mitochondrial DNA endonuclease involved in intron homing.</text>
</comment>
<dbReference type="AlphaFoldDB" id="A0A0A0MZK8"/>
<evidence type="ECO:0000259" key="2">
    <source>
        <dbReference type="Pfam" id="PF00961"/>
    </source>
</evidence>
<protein>
    <submittedName>
        <fullName evidence="3">Intronic ORF</fullName>
    </submittedName>
</protein>
<keyword evidence="3" id="KW-0496">Mitochondrion</keyword>
<dbReference type="Pfam" id="PF00961">
    <property type="entry name" value="LAGLIDADG_1"/>
    <property type="match status" value="1"/>
</dbReference>